<dbReference type="SMART" id="SM00387">
    <property type="entry name" value="HATPase_c"/>
    <property type="match status" value="1"/>
</dbReference>
<gene>
    <name evidence="15" type="ORF">BU072_03560</name>
    <name evidence="16" type="ORF">I6J37_02985</name>
</gene>
<proteinExistence type="predicted"/>
<evidence type="ECO:0000313" key="16">
    <source>
        <dbReference type="EMBL" id="QRO85684.1"/>
    </source>
</evidence>
<feature type="transmembrane region" description="Helical" evidence="12">
    <location>
        <begin position="38"/>
        <end position="63"/>
    </location>
</feature>
<keyword evidence="6" id="KW-0808">Transferase</keyword>
<dbReference type="PANTHER" id="PTHR45453">
    <property type="entry name" value="PHOSPHATE REGULON SENSOR PROTEIN PHOR"/>
    <property type="match status" value="1"/>
</dbReference>
<organism evidence="15 17">
    <name type="scientific">Mammaliicoccus vitulinus</name>
    <dbReference type="NCBI Taxonomy" id="71237"/>
    <lineage>
        <taxon>Bacteria</taxon>
        <taxon>Bacillati</taxon>
        <taxon>Bacillota</taxon>
        <taxon>Bacilli</taxon>
        <taxon>Bacillales</taxon>
        <taxon>Staphylococcaceae</taxon>
        <taxon>Mammaliicoccus</taxon>
    </lineage>
</organism>
<feature type="domain" description="HAMP" evidence="14">
    <location>
        <begin position="60"/>
        <end position="113"/>
    </location>
</feature>
<dbReference type="PANTHER" id="PTHR45453:SF1">
    <property type="entry name" value="PHOSPHATE REGULON SENSOR PROTEIN PHOR"/>
    <property type="match status" value="1"/>
</dbReference>
<comment type="catalytic activity">
    <reaction evidence="1">
        <text>ATP + protein L-histidine = ADP + protein N-phospho-L-histidine.</text>
        <dbReference type="EC" id="2.7.13.3"/>
    </reaction>
</comment>
<dbReference type="InterPro" id="IPR005467">
    <property type="entry name" value="His_kinase_dom"/>
</dbReference>
<reference evidence="15 17" key="1">
    <citation type="journal article" date="2016" name="Front. Microbiol.">
        <title>Comprehensive Phylogenetic Analysis of Bovine Non-aureus Staphylococci Species Based on Whole-Genome Sequencing.</title>
        <authorList>
            <person name="Naushad S."/>
            <person name="Barkema H.W."/>
            <person name="Luby C."/>
            <person name="Condas L.A."/>
            <person name="Nobrega D.B."/>
            <person name="Carson D.A."/>
            <person name="De Buck J."/>
        </authorList>
    </citation>
    <scope>NUCLEOTIDE SEQUENCE [LARGE SCALE GENOMIC DNA]</scope>
    <source>
        <strain evidence="15 17">SNUC 2204</strain>
    </source>
</reference>
<evidence type="ECO:0000256" key="8">
    <source>
        <dbReference type="ARBA" id="ARBA00022777"/>
    </source>
</evidence>
<dbReference type="SUPFAM" id="SSF47384">
    <property type="entry name" value="Homodimeric domain of signal transducing histidine kinase"/>
    <property type="match status" value="1"/>
</dbReference>
<keyword evidence="18" id="KW-1185">Reference proteome</keyword>
<protein>
    <recommendedName>
        <fullName evidence="3">histidine kinase</fullName>
        <ecNumber evidence="3">2.7.13.3</ecNumber>
    </recommendedName>
</protein>
<dbReference type="InterPro" id="IPR036097">
    <property type="entry name" value="HisK_dim/P_sf"/>
</dbReference>
<evidence type="ECO:0000256" key="6">
    <source>
        <dbReference type="ARBA" id="ARBA00022679"/>
    </source>
</evidence>
<dbReference type="PROSITE" id="PS50109">
    <property type="entry name" value="HIS_KIN"/>
    <property type="match status" value="1"/>
</dbReference>
<keyword evidence="11 12" id="KW-0472">Membrane</keyword>
<dbReference type="EMBL" id="CP069486">
    <property type="protein sequence ID" value="QRO85684.1"/>
    <property type="molecule type" value="Genomic_DNA"/>
</dbReference>
<evidence type="ECO:0000256" key="10">
    <source>
        <dbReference type="ARBA" id="ARBA00023012"/>
    </source>
</evidence>
<sequence length="347" mass="39765">MLTIRTQIMTAFISSIVLTTLILAFAYKWMWFDANTTLLLTVSAIISSCLTTFICILFINPLVKRIRLMNKQTKLIAKGNYNEKKLKIDSPKEMKELSDSFNTMAHNIEAQIEQVKHEQLEKSEMVQNLTHDLKTPLASITSYAEGLKEGIITNSDEQQKAYDVLIKQAQRISFMFDELTSVMELNTNQSETYKLETIYLDKLFVTILQSYERQLSNENRTIDVQLCEEITSIKQYRIPLERILINIIDNAFKFTQLGSRIEIKVRKEADDYVCIAVSDDGPGIADKHLKRIFDRTYRVEASRNKDTGGSGLGLYIAKNLAHQMDGQLEVESKVDVGTTFYLKVPMK</sequence>
<comment type="subcellular location">
    <subcellularLocation>
        <location evidence="2">Cell membrane</location>
        <topology evidence="2">Multi-pass membrane protein</topology>
    </subcellularLocation>
</comment>
<dbReference type="Gene3D" id="1.10.287.130">
    <property type="match status" value="1"/>
</dbReference>
<dbReference type="GO" id="GO:0004721">
    <property type="term" value="F:phosphoprotein phosphatase activity"/>
    <property type="evidence" value="ECO:0007669"/>
    <property type="project" value="TreeGrafter"/>
</dbReference>
<dbReference type="Pfam" id="PF02518">
    <property type="entry name" value="HATPase_c"/>
    <property type="match status" value="1"/>
</dbReference>
<dbReference type="GO" id="GO:0000155">
    <property type="term" value="F:phosphorelay sensor kinase activity"/>
    <property type="evidence" value="ECO:0007669"/>
    <property type="project" value="InterPro"/>
</dbReference>
<dbReference type="AlphaFoldDB" id="A0A2T4PVV0"/>
<reference evidence="15" key="2">
    <citation type="submission" date="2018-03" db="EMBL/GenBank/DDBJ databases">
        <authorList>
            <person name="Keele B.F."/>
        </authorList>
    </citation>
    <scope>NUCLEOTIDE SEQUENCE</scope>
    <source>
        <strain evidence="15">SNUC 2204</strain>
    </source>
</reference>
<evidence type="ECO:0000259" key="14">
    <source>
        <dbReference type="PROSITE" id="PS50885"/>
    </source>
</evidence>
<dbReference type="EMBL" id="PZFK01000005">
    <property type="protein sequence ID" value="PTI30495.1"/>
    <property type="molecule type" value="Genomic_DNA"/>
</dbReference>
<accession>A0A2T4PVV0</accession>
<dbReference type="Proteomes" id="UP000627155">
    <property type="component" value="Chromosome"/>
</dbReference>
<dbReference type="InterPro" id="IPR003594">
    <property type="entry name" value="HATPase_dom"/>
</dbReference>
<keyword evidence="4" id="KW-1003">Cell membrane</keyword>
<evidence type="ECO:0000256" key="7">
    <source>
        <dbReference type="ARBA" id="ARBA00022741"/>
    </source>
</evidence>
<dbReference type="InterPro" id="IPR003660">
    <property type="entry name" value="HAMP_dom"/>
</dbReference>
<keyword evidence="12" id="KW-0812">Transmembrane</keyword>
<dbReference type="InterPro" id="IPR004358">
    <property type="entry name" value="Sig_transdc_His_kin-like_C"/>
</dbReference>
<keyword evidence="10" id="KW-0902">Two-component regulatory system</keyword>
<evidence type="ECO:0000256" key="2">
    <source>
        <dbReference type="ARBA" id="ARBA00004651"/>
    </source>
</evidence>
<evidence type="ECO:0000256" key="12">
    <source>
        <dbReference type="SAM" id="Phobius"/>
    </source>
</evidence>
<dbReference type="Gene3D" id="6.10.340.10">
    <property type="match status" value="1"/>
</dbReference>
<dbReference type="SMART" id="SM00304">
    <property type="entry name" value="HAMP"/>
    <property type="match status" value="1"/>
</dbReference>
<dbReference type="GO" id="GO:0005524">
    <property type="term" value="F:ATP binding"/>
    <property type="evidence" value="ECO:0007669"/>
    <property type="project" value="UniProtKB-KW"/>
</dbReference>
<keyword evidence="5" id="KW-0597">Phosphoprotein</keyword>
<evidence type="ECO:0000256" key="4">
    <source>
        <dbReference type="ARBA" id="ARBA00022475"/>
    </source>
</evidence>
<evidence type="ECO:0000256" key="3">
    <source>
        <dbReference type="ARBA" id="ARBA00012438"/>
    </source>
</evidence>
<reference evidence="16 18" key="3">
    <citation type="submission" date="2021-02" db="EMBL/GenBank/DDBJ databases">
        <title>FDA dAtabase for Regulatory Grade micrObial Sequences (FDA-ARGOS): Supporting development and validation of Infectious Disease Dx tests.</title>
        <authorList>
            <person name="Sproer C."/>
            <person name="Gronow S."/>
            <person name="Severitt S."/>
            <person name="Schroder I."/>
            <person name="Tallon L."/>
            <person name="Sadzewicz L."/>
            <person name="Zhao X."/>
            <person name="Boylan J."/>
            <person name="Ott S."/>
            <person name="Bowen H."/>
            <person name="Vavikolanu K."/>
            <person name="Mehta A."/>
            <person name="Aluvathingal J."/>
            <person name="Nadendla S."/>
            <person name="Lowell S."/>
            <person name="Myers T."/>
            <person name="Yan Y."/>
            <person name="Sichtig H."/>
        </authorList>
    </citation>
    <scope>NUCLEOTIDE SEQUENCE [LARGE SCALE GENOMIC DNA]</scope>
    <source>
        <strain evidence="16 18">FDAARGOS_1207</strain>
    </source>
</reference>
<dbReference type="PRINTS" id="PR00344">
    <property type="entry name" value="BCTRLSENSOR"/>
</dbReference>
<dbReference type="GO" id="GO:0016036">
    <property type="term" value="P:cellular response to phosphate starvation"/>
    <property type="evidence" value="ECO:0007669"/>
    <property type="project" value="TreeGrafter"/>
</dbReference>
<evidence type="ECO:0000313" key="15">
    <source>
        <dbReference type="EMBL" id="PTI30495.1"/>
    </source>
</evidence>
<dbReference type="Pfam" id="PF00512">
    <property type="entry name" value="HisKA"/>
    <property type="match status" value="1"/>
</dbReference>
<keyword evidence="7" id="KW-0547">Nucleotide-binding</keyword>
<evidence type="ECO:0000256" key="11">
    <source>
        <dbReference type="ARBA" id="ARBA00023136"/>
    </source>
</evidence>
<dbReference type="CDD" id="cd06225">
    <property type="entry name" value="HAMP"/>
    <property type="match status" value="1"/>
</dbReference>
<evidence type="ECO:0000256" key="9">
    <source>
        <dbReference type="ARBA" id="ARBA00022840"/>
    </source>
</evidence>
<feature type="domain" description="Histidine kinase" evidence="13">
    <location>
        <begin position="128"/>
        <end position="347"/>
    </location>
</feature>
<dbReference type="RefSeq" id="WP_103323195.1">
    <property type="nucleotide sequence ID" value="NZ_BMDF01000011.1"/>
</dbReference>
<dbReference type="SUPFAM" id="SSF158472">
    <property type="entry name" value="HAMP domain-like"/>
    <property type="match status" value="1"/>
</dbReference>
<name>A0A2T4PVV0_9STAP</name>
<feature type="transmembrane region" description="Helical" evidence="12">
    <location>
        <begin position="12"/>
        <end position="32"/>
    </location>
</feature>
<dbReference type="Proteomes" id="UP000241209">
    <property type="component" value="Unassembled WGS sequence"/>
</dbReference>
<dbReference type="EC" id="2.7.13.3" evidence="3"/>
<dbReference type="SMART" id="SM00388">
    <property type="entry name" value="HisKA"/>
    <property type="match status" value="1"/>
</dbReference>
<dbReference type="InterPro" id="IPR036890">
    <property type="entry name" value="HATPase_C_sf"/>
</dbReference>
<keyword evidence="9" id="KW-0067">ATP-binding</keyword>
<keyword evidence="12" id="KW-1133">Transmembrane helix</keyword>
<dbReference type="InterPro" id="IPR003661">
    <property type="entry name" value="HisK_dim/P_dom"/>
</dbReference>
<evidence type="ECO:0000259" key="13">
    <source>
        <dbReference type="PROSITE" id="PS50109"/>
    </source>
</evidence>
<evidence type="ECO:0000256" key="1">
    <source>
        <dbReference type="ARBA" id="ARBA00000085"/>
    </source>
</evidence>
<evidence type="ECO:0000256" key="5">
    <source>
        <dbReference type="ARBA" id="ARBA00022553"/>
    </source>
</evidence>
<dbReference type="GeneID" id="64115491"/>
<dbReference type="Gene3D" id="3.30.565.10">
    <property type="entry name" value="Histidine kinase-like ATPase, C-terminal domain"/>
    <property type="match status" value="1"/>
</dbReference>
<dbReference type="CDD" id="cd00082">
    <property type="entry name" value="HisKA"/>
    <property type="match status" value="1"/>
</dbReference>
<dbReference type="PROSITE" id="PS50885">
    <property type="entry name" value="HAMP"/>
    <property type="match status" value="1"/>
</dbReference>
<dbReference type="STRING" id="1167632.GCA_000286335_02504"/>
<dbReference type="InterPro" id="IPR050351">
    <property type="entry name" value="BphY/WalK/GraS-like"/>
</dbReference>
<evidence type="ECO:0000313" key="18">
    <source>
        <dbReference type="Proteomes" id="UP000627155"/>
    </source>
</evidence>
<keyword evidence="8 15" id="KW-0418">Kinase</keyword>
<dbReference type="Pfam" id="PF00672">
    <property type="entry name" value="HAMP"/>
    <property type="match status" value="1"/>
</dbReference>
<dbReference type="GO" id="GO:0005886">
    <property type="term" value="C:plasma membrane"/>
    <property type="evidence" value="ECO:0007669"/>
    <property type="project" value="UniProtKB-SubCell"/>
</dbReference>
<evidence type="ECO:0000313" key="17">
    <source>
        <dbReference type="Proteomes" id="UP000241209"/>
    </source>
</evidence>
<dbReference type="FunFam" id="3.30.565.10:FF:000006">
    <property type="entry name" value="Sensor histidine kinase WalK"/>
    <property type="match status" value="1"/>
</dbReference>
<dbReference type="SUPFAM" id="SSF55874">
    <property type="entry name" value="ATPase domain of HSP90 chaperone/DNA topoisomerase II/histidine kinase"/>
    <property type="match status" value="1"/>
</dbReference>